<dbReference type="Gramene" id="TraesCS1A02G412700.1">
    <property type="protein sequence ID" value="TraesCS1A02G412700.1.cds1"/>
    <property type="gene ID" value="TraesCS1A02G412700"/>
</dbReference>
<keyword evidence="2" id="KW-0443">Lipid metabolism</keyword>
<dbReference type="OrthoDB" id="674280at2759"/>
<dbReference type="InterPro" id="IPR033556">
    <property type="entry name" value="PLA"/>
</dbReference>
<evidence type="ECO:0000313" key="4">
    <source>
        <dbReference type="EnsemblPlants" id="TraesCS1A02G412700.1.cds1"/>
    </source>
</evidence>
<reference evidence="4" key="2">
    <citation type="submission" date="2018-10" db="UniProtKB">
        <authorList>
            <consortium name="EnsemblPlants"/>
        </authorList>
    </citation>
    <scope>IDENTIFICATION</scope>
</reference>
<dbReference type="Gramene" id="TraesLDM1A03G00173440.1">
    <property type="protein sequence ID" value="TraesLDM1A03G00173440.1.CDS1"/>
    <property type="gene ID" value="TraesLDM1A03G00173440"/>
</dbReference>
<dbReference type="InterPro" id="IPR029058">
    <property type="entry name" value="AB_hydrolase_fold"/>
</dbReference>
<evidence type="ECO:0000256" key="2">
    <source>
        <dbReference type="RuleBase" id="RU367093"/>
    </source>
</evidence>
<dbReference type="Gramene" id="TraesNOR1A03G00172410.1">
    <property type="protein sequence ID" value="TraesNOR1A03G00172410.1.CDS1"/>
    <property type="gene ID" value="TraesNOR1A03G00172410"/>
</dbReference>
<keyword evidence="5" id="KW-1185">Reference proteome</keyword>
<dbReference type="Gene3D" id="3.40.50.1820">
    <property type="entry name" value="alpha/beta hydrolase"/>
    <property type="match status" value="1"/>
</dbReference>
<dbReference type="EC" id="3.1.1.-" evidence="2"/>
<dbReference type="GO" id="GO:0008970">
    <property type="term" value="F:phospholipase A1 activity"/>
    <property type="evidence" value="ECO:0007669"/>
    <property type="project" value="UniProtKB-UniRule"/>
</dbReference>
<dbReference type="PaxDb" id="4565-Traes_1BL_466BA6243.1"/>
<name>A0A3B5Y751_WHEAT</name>
<evidence type="ECO:0000256" key="3">
    <source>
        <dbReference type="SAM" id="MobiDB-lite"/>
    </source>
</evidence>
<keyword evidence="2" id="KW-0442">Lipid degradation</keyword>
<accession>A0A3B5Y751</accession>
<sequence>MSSPDPGSIASRWRELQGAGSWEGLLDRDLRASIIAYGELAEATYDGFNSQRRSLHAGACFYGHDDLLAAAGVVRAGHYAVTKFIYATSGFFLAPTTGTSVPDAFFVLPLPSLLEEPWCRESNWMGYVAVATDEGVAALGRRDIVVAWRGTVESLEWVNDLDFTPTSAAPVLGSAADDFDSALVHKNAKRTGFLQEFYRPFPNNLSDSGPSDFHPGGARPSPLNPIIT</sequence>
<organism evidence="4">
    <name type="scientific">Triticum aestivum</name>
    <name type="common">Wheat</name>
    <dbReference type="NCBI Taxonomy" id="4565"/>
    <lineage>
        <taxon>Eukaryota</taxon>
        <taxon>Viridiplantae</taxon>
        <taxon>Streptophyta</taxon>
        <taxon>Embryophyta</taxon>
        <taxon>Tracheophyta</taxon>
        <taxon>Spermatophyta</taxon>
        <taxon>Magnoliopsida</taxon>
        <taxon>Liliopsida</taxon>
        <taxon>Poales</taxon>
        <taxon>Poaceae</taxon>
        <taxon>BOP clade</taxon>
        <taxon>Pooideae</taxon>
        <taxon>Triticodae</taxon>
        <taxon>Triticeae</taxon>
        <taxon>Triticinae</taxon>
        <taxon>Triticum</taxon>
    </lineage>
</organism>
<evidence type="ECO:0000256" key="1">
    <source>
        <dbReference type="ARBA" id="ARBA00022801"/>
    </source>
</evidence>
<evidence type="ECO:0000313" key="5">
    <source>
        <dbReference type="Proteomes" id="UP000019116"/>
    </source>
</evidence>
<dbReference type="GO" id="GO:0016042">
    <property type="term" value="P:lipid catabolic process"/>
    <property type="evidence" value="ECO:0007669"/>
    <property type="project" value="UniProtKB-UniRule"/>
</dbReference>
<dbReference type="Proteomes" id="UP000019116">
    <property type="component" value="Chromosome 1A"/>
</dbReference>
<comment type="function">
    <text evidence="2">Acylhydrolase that catalyzes the hydrolysis of phospholipids at the sn-1 position.</text>
</comment>
<dbReference type="OMA" id="LVHKNAK"/>
<dbReference type="EnsemblPlants" id="TraesCS1A02G412700.1">
    <property type="protein sequence ID" value="TraesCS1A02G412700.1.cds1"/>
    <property type="gene ID" value="TraesCS1A02G412700"/>
</dbReference>
<dbReference type="SMR" id="A0A3B5Y751"/>
<dbReference type="PANTHER" id="PTHR31828">
    <property type="entry name" value="PHOSPHOLIPASE A1-IIGAMMA"/>
    <property type="match status" value="1"/>
</dbReference>
<dbReference type="Gramene" id="TraesCS1A03G1008200.1">
    <property type="protein sequence ID" value="TraesCS1A03G1008200.1.CDS1"/>
    <property type="gene ID" value="TraesCS1A03G1008200"/>
</dbReference>
<reference evidence="4" key="1">
    <citation type="submission" date="2018-08" db="EMBL/GenBank/DDBJ databases">
        <authorList>
            <person name="Rossello M."/>
        </authorList>
    </citation>
    <scope>NUCLEOTIDE SEQUENCE [LARGE SCALE GENOMIC DNA]</scope>
    <source>
        <strain evidence="4">cv. Chinese Spring</strain>
    </source>
</reference>
<feature type="region of interest" description="Disordered" evidence="3">
    <location>
        <begin position="208"/>
        <end position="228"/>
    </location>
</feature>
<dbReference type="AlphaFoldDB" id="A0A3B5Y751"/>
<dbReference type="STRING" id="4565.A0A3B5Y751"/>
<proteinExistence type="inferred from homology"/>
<comment type="similarity">
    <text evidence="2">Belongs to the AB hydrolase superfamily. Lipase family.</text>
</comment>
<keyword evidence="1 2" id="KW-0378">Hydrolase</keyword>
<dbReference type="PANTHER" id="PTHR31828:SF54">
    <property type="entry name" value="PHOSPHOLIPASE A1"/>
    <property type="match status" value="1"/>
</dbReference>
<protein>
    <recommendedName>
        <fullName evidence="2">Phospholipase A1</fullName>
        <ecNumber evidence="2">3.1.1.-</ecNumber>
    </recommendedName>
</protein>